<comment type="caution">
    <text evidence="1">The sequence shown here is derived from an EMBL/GenBank/DDBJ whole genome shotgun (WGS) entry which is preliminary data.</text>
</comment>
<protein>
    <submittedName>
        <fullName evidence="1">Uncharacterized protein</fullName>
    </submittedName>
</protein>
<dbReference type="EMBL" id="PFWY01000017">
    <property type="protein sequence ID" value="PJA41379.1"/>
    <property type="molecule type" value="Genomic_DNA"/>
</dbReference>
<reference evidence="2" key="1">
    <citation type="submission" date="2017-09" db="EMBL/GenBank/DDBJ databases">
        <title>Depth-based differentiation of microbial function through sediment-hosted aquifers and enrichment of novel symbionts in the deep terrestrial subsurface.</title>
        <authorList>
            <person name="Probst A.J."/>
            <person name="Ladd B."/>
            <person name="Jarett J.K."/>
            <person name="Geller-Mcgrath D.E."/>
            <person name="Sieber C.M.K."/>
            <person name="Emerson J.B."/>
            <person name="Anantharaman K."/>
            <person name="Thomas B.C."/>
            <person name="Malmstrom R."/>
            <person name="Stieglmeier M."/>
            <person name="Klingl A."/>
            <person name="Woyke T."/>
            <person name="Ryan C.M."/>
            <person name="Banfield J.F."/>
        </authorList>
    </citation>
    <scope>NUCLEOTIDE SEQUENCE [LARGE SCALE GENOMIC DNA]</scope>
</reference>
<gene>
    <name evidence="1" type="ORF">CO178_00305</name>
</gene>
<sequence length="79" mass="9301">MRHPEFLVNEGGQPTLIDFGGYHFIEDLNQTPEWINYYCNAHKWNLALMGHRTRLYSGNRFTRLVTPTKFGMDFPKRPG</sequence>
<accession>A0A2M7X5J2</accession>
<name>A0A2M7X5J2_UNCKA</name>
<proteinExistence type="predicted"/>
<organism evidence="1 2">
    <name type="scientific">candidate division WWE3 bacterium CG_4_9_14_3_um_filter_34_6</name>
    <dbReference type="NCBI Taxonomy" id="1975079"/>
    <lineage>
        <taxon>Bacteria</taxon>
        <taxon>Katanobacteria</taxon>
    </lineage>
</organism>
<dbReference type="Proteomes" id="UP000230683">
    <property type="component" value="Unassembled WGS sequence"/>
</dbReference>
<dbReference type="AlphaFoldDB" id="A0A2M7X5J2"/>
<evidence type="ECO:0000313" key="2">
    <source>
        <dbReference type="Proteomes" id="UP000230683"/>
    </source>
</evidence>
<evidence type="ECO:0000313" key="1">
    <source>
        <dbReference type="EMBL" id="PJA41379.1"/>
    </source>
</evidence>